<dbReference type="OrthoDB" id="7830101at2"/>
<feature type="domain" description="DUF2059" evidence="2">
    <location>
        <begin position="94"/>
        <end position="152"/>
    </location>
</feature>
<name>A0A4R5EIZ6_9RHOB</name>
<protein>
    <submittedName>
        <fullName evidence="3">DUF2059 domain-containing protein</fullName>
    </submittedName>
</protein>
<dbReference type="AlphaFoldDB" id="A0A4R5EIZ6"/>
<evidence type="ECO:0000313" key="4">
    <source>
        <dbReference type="Proteomes" id="UP000294662"/>
    </source>
</evidence>
<accession>A0A4R5EIZ6</accession>
<sequence length="290" mass="31941">MTDTDTRPFRALIPPLRWLFGLLILFAGLASFAAPTRAAERGRIEAFLQVTGFDVALDSIAFSAGAAPKMLGIEPGLFGSEWERLSKEVFDTAEMQGLGLDILEPTLRDEALNHAAEFYASDLGQRLVAAENHSQRLEDDSAKQAEGKQILADLRDSDPGRIKALERMNGSIDAAGASLRAMQEIQFRFLMAASAAGVVELRTDADELRALLKQNEAELREAIRASALAGSAFTYRDFTDEEIVAYTEALDHPLMQEVYELLNATQYEIMANRFEVLAARMAELRPGQDI</sequence>
<reference evidence="3 4" key="1">
    <citation type="submission" date="2019-03" db="EMBL/GenBank/DDBJ databases">
        <authorList>
            <person name="Zhang S."/>
        </authorList>
    </citation>
    <scope>NUCLEOTIDE SEQUENCE [LARGE SCALE GENOMIC DNA]</scope>
    <source>
        <strain evidence="3 4">S4J41</strain>
    </source>
</reference>
<evidence type="ECO:0000256" key="1">
    <source>
        <dbReference type="SAM" id="Coils"/>
    </source>
</evidence>
<evidence type="ECO:0000313" key="3">
    <source>
        <dbReference type="EMBL" id="TDE34521.1"/>
    </source>
</evidence>
<feature type="coiled-coil region" evidence="1">
    <location>
        <begin position="198"/>
        <end position="225"/>
    </location>
</feature>
<gene>
    <name evidence="3" type="ORF">E1B25_19530</name>
</gene>
<dbReference type="EMBL" id="SMFP01000019">
    <property type="protein sequence ID" value="TDE34521.1"/>
    <property type="molecule type" value="Genomic_DNA"/>
</dbReference>
<organism evidence="3 4">
    <name type="scientific">Antarcticimicrobium sediminis</name>
    <dbReference type="NCBI Taxonomy" id="2546227"/>
    <lineage>
        <taxon>Bacteria</taxon>
        <taxon>Pseudomonadati</taxon>
        <taxon>Pseudomonadota</taxon>
        <taxon>Alphaproteobacteria</taxon>
        <taxon>Rhodobacterales</taxon>
        <taxon>Paracoccaceae</taxon>
        <taxon>Antarcticimicrobium</taxon>
    </lineage>
</organism>
<evidence type="ECO:0000259" key="2">
    <source>
        <dbReference type="Pfam" id="PF09832"/>
    </source>
</evidence>
<dbReference type="InterPro" id="IPR018637">
    <property type="entry name" value="DUF2059"/>
</dbReference>
<dbReference type="RefSeq" id="WP_132831259.1">
    <property type="nucleotide sequence ID" value="NZ_SMFP01000019.1"/>
</dbReference>
<dbReference type="Pfam" id="PF09832">
    <property type="entry name" value="DUF2059"/>
    <property type="match status" value="1"/>
</dbReference>
<comment type="caution">
    <text evidence="3">The sequence shown here is derived from an EMBL/GenBank/DDBJ whole genome shotgun (WGS) entry which is preliminary data.</text>
</comment>
<dbReference type="Proteomes" id="UP000294662">
    <property type="component" value="Unassembled WGS sequence"/>
</dbReference>
<keyword evidence="1" id="KW-0175">Coiled coil</keyword>
<keyword evidence="4" id="KW-1185">Reference proteome</keyword>
<proteinExistence type="predicted"/>